<proteinExistence type="predicted"/>
<dbReference type="AlphaFoldDB" id="A0A1I7X6P9"/>
<sequence length="248" mass="28389">MFLYEMTAKSVSGDQVSHRIGSILSSTLKNSEELMVVRANEDHFYGSISHTSELNRRNKSTKIQFYNHSDITNINHTTDENYPYDIQDVYKDTILSNSRLDYAQGVNAEEILTPQVAAFEEISMPIKRNDKRIGLHPYSRTFVEKKKRWNFKKNTLIATADDDGQFYYHPDPYLPAPPSKGAPNAVTRMEYASVRIDSVVCVSSSHLIASSLTLVIHYQQAGIFCLFHSLDVHYAKTTRLLFFNVKCY</sequence>
<dbReference type="Proteomes" id="UP000095283">
    <property type="component" value="Unplaced"/>
</dbReference>
<evidence type="ECO:0000313" key="1">
    <source>
        <dbReference type="Proteomes" id="UP000095283"/>
    </source>
</evidence>
<evidence type="ECO:0000313" key="2">
    <source>
        <dbReference type="WBParaSite" id="Hba_13293"/>
    </source>
</evidence>
<accession>A0A1I7X6P9</accession>
<dbReference type="WBParaSite" id="Hba_13293">
    <property type="protein sequence ID" value="Hba_13293"/>
    <property type="gene ID" value="Hba_13293"/>
</dbReference>
<name>A0A1I7X6P9_HETBA</name>
<protein>
    <submittedName>
        <fullName evidence="2">Tub domain-containing protein</fullName>
    </submittedName>
</protein>
<organism evidence="1 2">
    <name type="scientific">Heterorhabditis bacteriophora</name>
    <name type="common">Entomopathogenic nematode worm</name>
    <dbReference type="NCBI Taxonomy" id="37862"/>
    <lineage>
        <taxon>Eukaryota</taxon>
        <taxon>Metazoa</taxon>
        <taxon>Ecdysozoa</taxon>
        <taxon>Nematoda</taxon>
        <taxon>Chromadorea</taxon>
        <taxon>Rhabditida</taxon>
        <taxon>Rhabditina</taxon>
        <taxon>Rhabditomorpha</taxon>
        <taxon>Strongyloidea</taxon>
        <taxon>Heterorhabditidae</taxon>
        <taxon>Heterorhabditis</taxon>
    </lineage>
</organism>
<keyword evidence="1" id="KW-1185">Reference proteome</keyword>
<reference evidence="2" key="1">
    <citation type="submission" date="2016-11" db="UniProtKB">
        <authorList>
            <consortium name="WormBaseParasite"/>
        </authorList>
    </citation>
    <scope>IDENTIFICATION</scope>
</reference>